<keyword evidence="4" id="KW-0560">Oxidoreductase</keyword>
<protein>
    <recommendedName>
        <fullName evidence="6">FAD-binding domain-containing protein</fullName>
    </recommendedName>
</protein>
<proteinExistence type="inferred from homology"/>
<dbReference type="EMBL" id="SDEE01000153">
    <property type="protein sequence ID" value="RXW20353.1"/>
    <property type="molecule type" value="Genomic_DNA"/>
</dbReference>
<evidence type="ECO:0000256" key="1">
    <source>
        <dbReference type="ARBA" id="ARBA00007992"/>
    </source>
</evidence>
<dbReference type="SUPFAM" id="SSF51905">
    <property type="entry name" value="FAD/NAD(P)-binding domain"/>
    <property type="match status" value="1"/>
</dbReference>
<dbReference type="AlphaFoldDB" id="A0A4Q2DK84"/>
<name>A0A4Q2DK84_9AGAR</name>
<comment type="caution">
    <text evidence="7">The sequence shown here is derived from an EMBL/GenBank/DDBJ whole genome shotgun (WGS) entry which is preliminary data.</text>
</comment>
<feature type="domain" description="FAD-binding" evidence="6">
    <location>
        <begin position="18"/>
        <end position="211"/>
    </location>
</feature>
<dbReference type="InterPro" id="IPR050493">
    <property type="entry name" value="FAD-dep_Monooxygenase_BioMet"/>
</dbReference>
<dbReference type="Proteomes" id="UP000290288">
    <property type="component" value="Unassembled WGS sequence"/>
</dbReference>
<dbReference type="InterPro" id="IPR002938">
    <property type="entry name" value="FAD-bd"/>
</dbReference>
<evidence type="ECO:0000313" key="7">
    <source>
        <dbReference type="EMBL" id="RXW20353.1"/>
    </source>
</evidence>
<dbReference type="OrthoDB" id="5428495at2759"/>
<evidence type="ECO:0000259" key="6">
    <source>
        <dbReference type="Pfam" id="PF01494"/>
    </source>
</evidence>
<keyword evidence="3" id="KW-0274">FAD</keyword>
<comment type="similarity">
    <text evidence="1">Belongs to the paxM FAD-dependent monooxygenase family.</text>
</comment>
<evidence type="ECO:0000256" key="4">
    <source>
        <dbReference type="ARBA" id="ARBA00023002"/>
    </source>
</evidence>
<dbReference type="InterPro" id="IPR036188">
    <property type="entry name" value="FAD/NAD-bd_sf"/>
</dbReference>
<dbReference type="Gene3D" id="3.50.50.60">
    <property type="entry name" value="FAD/NAD(P)-binding domain"/>
    <property type="match status" value="1"/>
</dbReference>
<dbReference type="STRING" id="2316362.A0A4Q2DK84"/>
<dbReference type="Pfam" id="PF01494">
    <property type="entry name" value="FAD_binding_3"/>
    <property type="match status" value="1"/>
</dbReference>
<sequence>MPSATSSNVSHMAQVSLDFIVVGGSIAGLATAYALREAGHNVLVIERTDGSSRSKGGLRSPPNMTKILSQWGLGPALAKISHKCTSFKMRNGGSGEYIGAIRMTDSFLLYLLADFLFMQHGHLHTLLYDVAKEAGARFLFNTEVTGADPIEGTVTLRGGDVVKADVIVAADGHDSIMRPLVTNEEESVDGLPGQRYLSLAFQVPTDALQEDEELASLTDPLVWYLWVGDGYIFHGNLVVVGGQDFTVNLVSKYYSPLNEGDDQWQHRALDEFQLDYSKFEPRILKLLKLAKNVAGRVYHTWPTVDSIVCENSRIVLVGEAGHPLVPGSRHSTALSIEDAQTMGRLFSHIQNKNQLPQFLNAYEEIRQPRVSATQEYEQRQFGMFSAPAGPPMIQRDAMMRAALAYEDWEHMDEDTFKMVWGNELALMGHDAGEQVDDWWTQWRSFFEGKERARQRDSIQIPVLQPASYD</sequence>
<reference evidence="7 8" key="1">
    <citation type="submission" date="2019-01" db="EMBL/GenBank/DDBJ databases">
        <title>Draft genome sequence of Psathyrella aberdarensis IHI B618.</title>
        <authorList>
            <person name="Buettner E."/>
            <person name="Kellner H."/>
        </authorList>
    </citation>
    <scope>NUCLEOTIDE SEQUENCE [LARGE SCALE GENOMIC DNA]</scope>
    <source>
        <strain evidence="7 8">IHI B618</strain>
    </source>
</reference>
<dbReference type="PANTHER" id="PTHR13789">
    <property type="entry name" value="MONOOXYGENASE"/>
    <property type="match status" value="1"/>
</dbReference>
<evidence type="ECO:0000256" key="2">
    <source>
        <dbReference type="ARBA" id="ARBA00022630"/>
    </source>
</evidence>
<evidence type="ECO:0000256" key="5">
    <source>
        <dbReference type="ARBA" id="ARBA00023033"/>
    </source>
</evidence>
<keyword evidence="2" id="KW-0285">Flavoprotein</keyword>
<dbReference type="GO" id="GO:0071949">
    <property type="term" value="F:FAD binding"/>
    <property type="evidence" value="ECO:0007669"/>
    <property type="project" value="InterPro"/>
</dbReference>
<evidence type="ECO:0000313" key="8">
    <source>
        <dbReference type="Proteomes" id="UP000290288"/>
    </source>
</evidence>
<gene>
    <name evidence="7" type="ORF">EST38_g5506</name>
</gene>
<dbReference type="PANTHER" id="PTHR13789:SF314">
    <property type="entry name" value="FAD-BINDING DOMAIN-CONTAINING PROTEIN"/>
    <property type="match status" value="1"/>
</dbReference>
<keyword evidence="5" id="KW-0503">Monooxygenase</keyword>
<accession>A0A4Q2DK84</accession>
<dbReference type="GO" id="GO:0004497">
    <property type="term" value="F:monooxygenase activity"/>
    <property type="evidence" value="ECO:0007669"/>
    <property type="project" value="UniProtKB-KW"/>
</dbReference>
<keyword evidence="8" id="KW-1185">Reference proteome</keyword>
<evidence type="ECO:0000256" key="3">
    <source>
        <dbReference type="ARBA" id="ARBA00022827"/>
    </source>
</evidence>
<organism evidence="7 8">
    <name type="scientific">Candolleomyces aberdarensis</name>
    <dbReference type="NCBI Taxonomy" id="2316362"/>
    <lineage>
        <taxon>Eukaryota</taxon>
        <taxon>Fungi</taxon>
        <taxon>Dikarya</taxon>
        <taxon>Basidiomycota</taxon>
        <taxon>Agaricomycotina</taxon>
        <taxon>Agaricomycetes</taxon>
        <taxon>Agaricomycetidae</taxon>
        <taxon>Agaricales</taxon>
        <taxon>Agaricineae</taxon>
        <taxon>Psathyrellaceae</taxon>
        <taxon>Candolleomyces</taxon>
    </lineage>
</organism>
<dbReference type="PRINTS" id="PR00420">
    <property type="entry name" value="RNGMNOXGNASE"/>
</dbReference>